<dbReference type="Pfam" id="PF01842">
    <property type="entry name" value="ACT"/>
    <property type="match status" value="1"/>
</dbReference>
<dbReference type="Proteomes" id="UP000254412">
    <property type="component" value="Unassembled WGS sequence"/>
</dbReference>
<keyword evidence="10" id="KW-0028">Amino-acid biosynthesis</keyword>
<dbReference type="Pfam" id="PF00389">
    <property type="entry name" value="2-Hacid_dh"/>
    <property type="match status" value="1"/>
</dbReference>
<comment type="catalytic activity">
    <reaction evidence="8 10">
        <text>(2R)-3-phosphoglycerate + NAD(+) = 3-phosphooxypyruvate + NADH + H(+)</text>
        <dbReference type="Rhea" id="RHEA:12641"/>
        <dbReference type="ChEBI" id="CHEBI:15378"/>
        <dbReference type="ChEBI" id="CHEBI:18110"/>
        <dbReference type="ChEBI" id="CHEBI:57540"/>
        <dbReference type="ChEBI" id="CHEBI:57945"/>
        <dbReference type="ChEBI" id="CHEBI:58272"/>
        <dbReference type="EC" id="1.1.1.95"/>
    </reaction>
</comment>
<dbReference type="SUPFAM" id="SSF55021">
    <property type="entry name" value="ACT-like"/>
    <property type="match status" value="1"/>
</dbReference>
<comment type="similarity">
    <text evidence="3 10">Belongs to the D-isomer specific 2-hydroxyacid dehydrogenase family.</text>
</comment>
<evidence type="ECO:0000313" key="12">
    <source>
        <dbReference type="EMBL" id="MBO1227292.1"/>
    </source>
</evidence>
<dbReference type="InterPro" id="IPR045865">
    <property type="entry name" value="ACT-like_dom_sf"/>
</dbReference>
<dbReference type="RefSeq" id="WP_103373218.1">
    <property type="nucleotide sequence ID" value="NZ_BMCF01000002.1"/>
</dbReference>
<evidence type="ECO:0000313" key="16">
    <source>
        <dbReference type="Proteomes" id="UP000254412"/>
    </source>
</evidence>
<dbReference type="EC" id="1.1.1.95" evidence="10"/>
<dbReference type="NCBIfam" id="TIGR01327">
    <property type="entry name" value="PGDH"/>
    <property type="match status" value="1"/>
</dbReference>
<evidence type="ECO:0000256" key="1">
    <source>
        <dbReference type="ARBA" id="ARBA00003800"/>
    </source>
</evidence>
<evidence type="ECO:0000256" key="9">
    <source>
        <dbReference type="ARBA" id="ARBA00049040"/>
    </source>
</evidence>
<dbReference type="SUPFAM" id="SSF51735">
    <property type="entry name" value="NAD(P)-binding Rossmann-fold domains"/>
    <property type="match status" value="1"/>
</dbReference>
<protein>
    <recommendedName>
        <fullName evidence="4 10">D-3-phosphoglycerate dehydrogenase</fullName>
        <ecNumber evidence="10">1.1.1.95</ecNumber>
    </recommendedName>
</protein>
<dbReference type="AlphaFoldDB" id="A0A2T4SAR7"/>
<comment type="catalytic activity">
    <reaction evidence="9">
        <text>(R)-lactate + NAD(+) = pyruvate + NADH + H(+)</text>
        <dbReference type="Rhea" id="RHEA:16369"/>
        <dbReference type="ChEBI" id="CHEBI:15361"/>
        <dbReference type="ChEBI" id="CHEBI:15378"/>
        <dbReference type="ChEBI" id="CHEBI:16004"/>
        <dbReference type="ChEBI" id="CHEBI:57540"/>
        <dbReference type="ChEBI" id="CHEBI:57945"/>
        <dbReference type="EC" id="1.1.1.28"/>
    </reaction>
</comment>
<evidence type="ECO:0000313" key="15">
    <source>
        <dbReference type="Proteomes" id="UP000240400"/>
    </source>
</evidence>
<dbReference type="OrthoDB" id="9805416at2"/>
<dbReference type="Gene3D" id="3.30.1330.90">
    <property type="entry name" value="D-3-phosphoglycerate dehydrogenase, domain 3"/>
    <property type="match status" value="1"/>
</dbReference>
<dbReference type="GO" id="GO:0051287">
    <property type="term" value="F:NAD binding"/>
    <property type="evidence" value="ECO:0007669"/>
    <property type="project" value="UniProtKB-UniRule"/>
</dbReference>
<evidence type="ECO:0000256" key="8">
    <source>
        <dbReference type="ARBA" id="ARBA00048731"/>
    </source>
</evidence>
<dbReference type="InterPro" id="IPR029009">
    <property type="entry name" value="ASB_dom_sf"/>
</dbReference>
<keyword evidence="17" id="KW-1185">Reference proteome</keyword>
<dbReference type="GO" id="GO:0008720">
    <property type="term" value="F:D-lactate dehydrogenase (NAD+) activity"/>
    <property type="evidence" value="ECO:0007669"/>
    <property type="project" value="UniProtKB-EC"/>
</dbReference>
<feature type="domain" description="ACT" evidence="11">
    <location>
        <begin position="456"/>
        <end position="531"/>
    </location>
</feature>
<evidence type="ECO:0000259" key="11">
    <source>
        <dbReference type="PROSITE" id="PS51671"/>
    </source>
</evidence>
<dbReference type="SUPFAM" id="SSF143548">
    <property type="entry name" value="Serine metabolism enzymes domain"/>
    <property type="match status" value="1"/>
</dbReference>
<evidence type="ECO:0000256" key="7">
    <source>
        <dbReference type="ARBA" id="ARBA00048126"/>
    </source>
</evidence>
<dbReference type="PANTHER" id="PTHR42938:SF47">
    <property type="entry name" value="HYDROXYPYRUVATE REDUCTASE"/>
    <property type="match status" value="1"/>
</dbReference>
<dbReference type="InterPro" id="IPR006139">
    <property type="entry name" value="D-isomer_2_OHA_DH_cat_dom"/>
</dbReference>
<evidence type="ECO:0000256" key="2">
    <source>
        <dbReference type="ARBA" id="ARBA00005216"/>
    </source>
</evidence>
<dbReference type="PROSITE" id="PS51671">
    <property type="entry name" value="ACT"/>
    <property type="match status" value="1"/>
</dbReference>
<dbReference type="GO" id="GO:0006564">
    <property type="term" value="P:L-serine biosynthetic process"/>
    <property type="evidence" value="ECO:0007669"/>
    <property type="project" value="UniProtKB-UniRule"/>
</dbReference>
<evidence type="ECO:0000256" key="6">
    <source>
        <dbReference type="ARBA" id="ARBA00023027"/>
    </source>
</evidence>
<dbReference type="Gene3D" id="3.40.50.720">
    <property type="entry name" value="NAD(P)-binding Rossmann-like Domain"/>
    <property type="match status" value="2"/>
</dbReference>
<dbReference type="CDD" id="cd04902">
    <property type="entry name" value="ACT_3PGDH-xct"/>
    <property type="match status" value="1"/>
</dbReference>
<evidence type="ECO:0000313" key="13">
    <source>
        <dbReference type="EMBL" id="PTK59024.1"/>
    </source>
</evidence>
<reference evidence="13 15" key="1">
    <citation type="journal article" date="2016" name="Front. Microbiol.">
        <title>Comprehensive Phylogenetic Analysis of Bovine Non-aureus Staphylococci Species Based on Whole-Genome Sequencing.</title>
        <authorList>
            <person name="Naushad S."/>
            <person name="Barkema H.W."/>
            <person name="Luby C."/>
            <person name="Condas L.A."/>
            <person name="Nobrega D.B."/>
            <person name="Carson D.A."/>
            <person name="De Buck J."/>
        </authorList>
    </citation>
    <scope>NUCLEOTIDE SEQUENCE [LARGE SCALE GENOMIC DNA]</scope>
    <source>
        <strain evidence="13 15">SNUC 4337</strain>
    </source>
</reference>
<dbReference type="SUPFAM" id="SSF52283">
    <property type="entry name" value="Formate/glycerate dehydrogenase catalytic domain-like"/>
    <property type="match status" value="1"/>
</dbReference>
<keyword evidence="5 10" id="KW-0560">Oxidoreductase</keyword>
<dbReference type="CDD" id="cd12173">
    <property type="entry name" value="PGDH_4"/>
    <property type="match status" value="1"/>
</dbReference>
<dbReference type="InterPro" id="IPR045626">
    <property type="entry name" value="PGDH_ASB_dom"/>
</dbReference>
<dbReference type="FunFam" id="3.40.50.720:FF:000021">
    <property type="entry name" value="D-3-phosphoglycerate dehydrogenase"/>
    <property type="match status" value="1"/>
</dbReference>
<dbReference type="GO" id="GO:0004617">
    <property type="term" value="F:phosphoglycerate dehydrogenase activity"/>
    <property type="evidence" value="ECO:0007669"/>
    <property type="project" value="UniProtKB-UniRule"/>
</dbReference>
<dbReference type="InterPro" id="IPR006140">
    <property type="entry name" value="D-isomer_DH_NAD-bd"/>
</dbReference>
<sequence>MYKILVSDPISPEGLKSLTEHKDFEVDVNTELSKTELAETITNYEGLIVRSQTQVTSDIISAAPNLKVIARAGVGVDNIDVDAATKHGVIVINAPDGNTISATEHSMAMILSMARNVPQAHQSLKNGKWDRKIYRGTELYNKTLGVIGAGRIGIGVAKRAQSFGMNILAFDPYLSEDKAKELNVTRATVEEIAEQADFVTVHTPLTPKTKGIVDKAFFDKAKPTLQIINVARGGIIDEDALIEALDANQIQGAAIDVFETEPATDSPLVAHDKIIVTPHLGASTVEAQEKVAVSVANEIVDIFEQGNVVNAINAPKMSFNEINDELKPYIELSKLTGEVGIQLLEKAPRELQIKYKGDIAIDDTSLLTRTLVSGVLRQDLAERVNLINALVLLNEQGVSYNIEKDTKHRGFSNYIELTLINKDTQIKIGATVLNGYGPRIVRINDYPVDFKPEKHQLVINHNDRPGIVGRTGQILGEYNINIASMHLGRTNQGGNALMVLSIDHPVTQDVIEALYEIEGFNLIRSVELDVESSIELDEKASETYHI</sequence>
<reference evidence="13" key="2">
    <citation type="submission" date="2018-03" db="EMBL/GenBank/DDBJ databases">
        <authorList>
            <person name="Keele B.F."/>
        </authorList>
    </citation>
    <scope>NUCLEOTIDE SEQUENCE</scope>
    <source>
        <strain evidence="13">SNUC 4337</strain>
    </source>
</reference>
<reference evidence="14 16" key="3">
    <citation type="submission" date="2018-06" db="EMBL/GenBank/DDBJ databases">
        <authorList>
            <consortium name="Pathogen Informatics"/>
            <person name="Doyle S."/>
        </authorList>
    </citation>
    <scope>NUCLEOTIDE SEQUENCE [LARGE SCALE GENOMIC DNA]</scope>
    <source>
        <strain evidence="14 16">NCTC13834</strain>
    </source>
</reference>
<dbReference type="UniPathway" id="UPA00135">
    <property type="reaction ID" value="UER00196"/>
</dbReference>
<dbReference type="InterPro" id="IPR006236">
    <property type="entry name" value="PGDH"/>
</dbReference>
<comment type="function">
    <text evidence="1">Catalyzes the reversible oxidation of 3-phospho-D-glycerate to 3-phosphonooxypyruvate, the first step of the phosphorylated L-serine biosynthesis pathway. Also catalyzes the reversible oxidation of 2-hydroxyglutarate to 2-oxoglutarate.</text>
</comment>
<dbReference type="EMBL" id="PZHR01000031">
    <property type="protein sequence ID" value="PTK59024.1"/>
    <property type="molecule type" value="Genomic_DNA"/>
</dbReference>
<proteinExistence type="inferred from homology"/>
<dbReference type="Proteomes" id="UP000664081">
    <property type="component" value="Unassembled WGS sequence"/>
</dbReference>
<evidence type="ECO:0000256" key="3">
    <source>
        <dbReference type="ARBA" id="ARBA00005854"/>
    </source>
</evidence>
<evidence type="ECO:0000256" key="5">
    <source>
        <dbReference type="ARBA" id="ARBA00023002"/>
    </source>
</evidence>
<dbReference type="Gene3D" id="3.30.70.260">
    <property type="match status" value="1"/>
</dbReference>
<comment type="catalytic activity">
    <reaction evidence="7">
        <text>(R)-2-hydroxyglutarate + NAD(+) = 2-oxoglutarate + NADH + H(+)</text>
        <dbReference type="Rhea" id="RHEA:49612"/>
        <dbReference type="ChEBI" id="CHEBI:15378"/>
        <dbReference type="ChEBI" id="CHEBI:15801"/>
        <dbReference type="ChEBI" id="CHEBI:16810"/>
        <dbReference type="ChEBI" id="CHEBI:57540"/>
        <dbReference type="ChEBI" id="CHEBI:57945"/>
        <dbReference type="EC" id="1.1.1.399"/>
    </reaction>
</comment>
<evidence type="ECO:0000256" key="10">
    <source>
        <dbReference type="RuleBase" id="RU363003"/>
    </source>
</evidence>
<dbReference type="InterPro" id="IPR029752">
    <property type="entry name" value="D-isomer_DH_CS1"/>
</dbReference>
<dbReference type="InterPro" id="IPR002912">
    <property type="entry name" value="ACT_dom"/>
</dbReference>
<dbReference type="PROSITE" id="PS00065">
    <property type="entry name" value="D_2_HYDROXYACID_DH_1"/>
    <property type="match status" value="1"/>
</dbReference>
<evidence type="ECO:0000256" key="4">
    <source>
        <dbReference type="ARBA" id="ARBA00021582"/>
    </source>
</evidence>
<reference evidence="12 17" key="4">
    <citation type="submission" date="2021-03" db="EMBL/GenBank/DDBJ databases">
        <title>Staphylococci and Mammaliicocci in bats.</title>
        <authorList>
            <person name="Fountain K."/>
        </authorList>
    </citation>
    <scope>NUCLEOTIDE SEQUENCE [LARGE SCALE GENOMIC DNA]</scope>
    <source>
        <strain evidence="12 17">18_1_E_SW</strain>
    </source>
</reference>
<dbReference type="EMBL" id="UHDS01000001">
    <property type="protein sequence ID" value="SUM54850.1"/>
    <property type="molecule type" value="Genomic_DNA"/>
</dbReference>
<accession>A0A2T4SAR7</accession>
<keyword evidence="6 10" id="KW-0520">NAD</keyword>
<comment type="pathway">
    <text evidence="2 10">Amino-acid biosynthesis; L-serine biosynthesis; L-serine from 3-phospho-D-glycerate: step 1/3.</text>
</comment>
<evidence type="ECO:0000313" key="14">
    <source>
        <dbReference type="EMBL" id="SUM54850.1"/>
    </source>
</evidence>
<dbReference type="Pfam" id="PF02826">
    <property type="entry name" value="2-Hacid_dh_C"/>
    <property type="match status" value="1"/>
</dbReference>
<dbReference type="FunFam" id="3.30.70.260:FF:000008">
    <property type="entry name" value="D-3-phosphoglycerate dehydrogenase, chloroplastic"/>
    <property type="match status" value="1"/>
</dbReference>
<evidence type="ECO:0000313" key="17">
    <source>
        <dbReference type="Proteomes" id="UP000664081"/>
    </source>
</evidence>
<dbReference type="InterPro" id="IPR036291">
    <property type="entry name" value="NAD(P)-bd_dom_sf"/>
</dbReference>
<keyword evidence="10" id="KW-0718">Serine biosynthesis</keyword>
<dbReference type="PANTHER" id="PTHR42938">
    <property type="entry name" value="FORMATE DEHYDROGENASE 1"/>
    <property type="match status" value="1"/>
</dbReference>
<gene>
    <name evidence="14" type="primary">serA</name>
    <name evidence="13" type="ORF">BUZ61_07180</name>
    <name evidence="12" type="ORF">J3T88_08100</name>
    <name evidence="14" type="ORF">NCTC13834_01197</name>
</gene>
<dbReference type="EMBL" id="JAFNLT010000006">
    <property type="protein sequence ID" value="MBO1227292.1"/>
    <property type="molecule type" value="Genomic_DNA"/>
</dbReference>
<organism evidence="13 15">
    <name type="scientific">Staphylococcus nepalensis</name>
    <dbReference type="NCBI Taxonomy" id="214473"/>
    <lineage>
        <taxon>Bacteria</taxon>
        <taxon>Bacillati</taxon>
        <taxon>Bacillota</taxon>
        <taxon>Bacilli</taxon>
        <taxon>Bacillales</taxon>
        <taxon>Staphylococcaceae</taxon>
        <taxon>Staphylococcus</taxon>
    </lineage>
</organism>
<name>A0A2T4SAR7_9STAP</name>
<dbReference type="Proteomes" id="UP000240400">
    <property type="component" value="Unassembled WGS sequence"/>
</dbReference>
<dbReference type="Pfam" id="PF19304">
    <property type="entry name" value="PGDH_inter"/>
    <property type="match status" value="1"/>
</dbReference>